<evidence type="ECO:0008006" key="5">
    <source>
        <dbReference type="Google" id="ProtNLM"/>
    </source>
</evidence>
<keyword evidence="2" id="KW-0812">Transmembrane</keyword>
<feature type="transmembrane region" description="Helical" evidence="2">
    <location>
        <begin position="52"/>
        <end position="79"/>
    </location>
</feature>
<evidence type="ECO:0000256" key="2">
    <source>
        <dbReference type="SAM" id="Phobius"/>
    </source>
</evidence>
<protein>
    <recommendedName>
        <fullName evidence="5">DUF1003 domain-containing protein</fullName>
    </recommendedName>
</protein>
<dbReference type="EMBL" id="NWMW01000001">
    <property type="protein sequence ID" value="PCD03508.1"/>
    <property type="molecule type" value="Genomic_DNA"/>
</dbReference>
<dbReference type="InterPro" id="IPR010406">
    <property type="entry name" value="DUF1003"/>
</dbReference>
<reference evidence="3 4" key="1">
    <citation type="submission" date="2017-09" db="EMBL/GenBank/DDBJ databases">
        <title>Sphingomonas spermidinifaciens 9NM-10, whole genome shotgun sequence.</title>
        <authorList>
            <person name="Feng G."/>
            <person name="Zhu H."/>
        </authorList>
    </citation>
    <scope>NUCLEOTIDE SEQUENCE [LARGE SCALE GENOMIC DNA]</scope>
    <source>
        <strain evidence="3 4">9NM-10</strain>
    </source>
</reference>
<feature type="compositionally biased region" description="Low complexity" evidence="1">
    <location>
        <begin position="11"/>
        <end position="20"/>
    </location>
</feature>
<name>A0A2A4B6W3_9SPHN</name>
<gene>
    <name evidence="3" type="ORF">COC42_03800</name>
</gene>
<dbReference type="Pfam" id="PF06210">
    <property type="entry name" value="DUF1003"/>
    <property type="match status" value="1"/>
</dbReference>
<proteinExistence type="predicted"/>
<feature type="transmembrane region" description="Helical" evidence="2">
    <location>
        <begin position="94"/>
        <end position="115"/>
    </location>
</feature>
<dbReference type="OrthoDB" id="9795736at2"/>
<evidence type="ECO:0000313" key="3">
    <source>
        <dbReference type="EMBL" id="PCD03508.1"/>
    </source>
</evidence>
<keyword evidence="2" id="KW-1133">Transmembrane helix</keyword>
<organism evidence="3 4">
    <name type="scientific">Sphingomonas spermidinifaciens</name>
    <dbReference type="NCBI Taxonomy" id="1141889"/>
    <lineage>
        <taxon>Bacteria</taxon>
        <taxon>Pseudomonadati</taxon>
        <taxon>Pseudomonadota</taxon>
        <taxon>Alphaproteobacteria</taxon>
        <taxon>Sphingomonadales</taxon>
        <taxon>Sphingomonadaceae</taxon>
        <taxon>Sphingomonas</taxon>
    </lineage>
</organism>
<feature type="region of interest" description="Disordered" evidence="1">
    <location>
        <begin position="1"/>
        <end position="20"/>
    </location>
</feature>
<keyword evidence="2" id="KW-0472">Membrane</keyword>
<keyword evidence="4" id="KW-1185">Reference proteome</keyword>
<comment type="caution">
    <text evidence="3">The sequence shown here is derived from an EMBL/GenBank/DDBJ whole genome shotgun (WGS) entry which is preliminary data.</text>
</comment>
<sequence>MDDGQNRDTLAAEAAREGAATPGMTATLAANIARLQERRAAEQRHASLSERVAEAITAFTGSMTFVALHLILFGGWIAANTIGLPAVPRFDPSLVVLAMAASVEAIFLSTFVLISQNRMAAAAARRADLDLHIGLLAEHELTRVAALLEAVATHLGVGAVDPEFAEVKRDVEPETVLDTLDG</sequence>
<evidence type="ECO:0000313" key="4">
    <source>
        <dbReference type="Proteomes" id="UP000218366"/>
    </source>
</evidence>
<dbReference type="AlphaFoldDB" id="A0A2A4B6W3"/>
<evidence type="ECO:0000256" key="1">
    <source>
        <dbReference type="SAM" id="MobiDB-lite"/>
    </source>
</evidence>
<accession>A0A2A4B6W3</accession>
<dbReference type="Proteomes" id="UP000218366">
    <property type="component" value="Unassembled WGS sequence"/>
</dbReference>